<feature type="compositionally biased region" description="Basic and acidic residues" evidence="3">
    <location>
        <begin position="415"/>
        <end position="425"/>
    </location>
</feature>
<sequence length="425" mass="46942">MLTLAPGSVCDVCAEEYGPQCLPHSIPCGHVLCASCSTTIAEKTPSRLKPVCPFCREEFTADDIRLIRTDFSSSERTTPRRFPPPIEASKSDSATDLWARKAERFFLSDVGCSRSREEARRLEDKVAKVANKKCSVEEVSTLHNELEEWLTSAVKSGDQTSSLYLSAALLRAILMNHVAHSEASKTAKHNENSLKVKLDDMEISMGKLEAELRRQREQYSQKSHECEKLRTELSRFKGVSPLSSSYTASPPRFQSSASPTPPATPTPSSTTTYSPSGNSPLSRYNSLHMRSASMSASSRPVTPAQPVRSHTPSLRSQTPSIRSQTPSVRSHTPAPPLPPLPRSAISTPVSRSQTPAPPKPPKPRRLSQPSPPKMVRSLSEEKQEIHQRWIPPTQEDLDAYPGNLLKYSSTRHTSRLRDIRSPSPG</sequence>
<name>A0A9P8ALZ3_9AGAR</name>
<dbReference type="InterPro" id="IPR001841">
    <property type="entry name" value="Znf_RING"/>
</dbReference>
<dbReference type="OrthoDB" id="6105938at2759"/>
<comment type="caution">
    <text evidence="5">The sequence shown here is derived from an EMBL/GenBank/DDBJ whole genome shotgun (WGS) entry which is preliminary data.</text>
</comment>
<keyword evidence="1" id="KW-0479">Metal-binding</keyword>
<keyword evidence="2" id="KW-0175">Coiled coil</keyword>
<organism evidence="5 6">
    <name type="scientific">Guyanagaster necrorhizus</name>
    <dbReference type="NCBI Taxonomy" id="856835"/>
    <lineage>
        <taxon>Eukaryota</taxon>
        <taxon>Fungi</taxon>
        <taxon>Dikarya</taxon>
        <taxon>Basidiomycota</taxon>
        <taxon>Agaricomycotina</taxon>
        <taxon>Agaricomycetes</taxon>
        <taxon>Agaricomycetidae</taxon>
        <taxon>Agaricales</taxon>
        <taxon>Marasmiineae</taxon>
        <taxon>Physalacriaceae</taxon>
        <taxon>Guyanagaster</taxon>
    </lineage>
</organism>
<reference evidence="5" key="1">
    <citation type="submission" date="2020-11" db="EMBL/GenBank/DDBJ databases">
        <title>Adaptations for nitrogen fixation in a non-lichenized fungal sporocarp promotes dispersal by wood-feeding termites.</title>
        <authorList>
            <consortium name="DOE Joint Genome Institute"/>
            <person name="Koch R.A."/>
            <person name="Yoon G."/>
            <person name="Arayal U."/>
            <person name="Lail K."/>
            <person name="Amirebrahimi M."/>
            <person name="Labutti K."/>
            <person name="Lipzen A."/>
            <person name="Riley R."/>
            <person name="Barry K."/>
            <person name="Henrissat B."/>
            <person name="Grigoriev I.V."/>
            <person name="Herr J.R."/>
            <person name="Aime M.C."/>
        </authorList>
    </citation>
    <scope>NUCLEOTIDE SEQUENCE</scope>
    <source>
        <strain evidence="5">MCA 3950</strain>
    </source>
</reference>
<keyword evidence="6" id="KW-1185">Reference proteome</keyword>
<dbReference type="PROSITE" id="PS50089">
    <property type="entry name" value="ZF_RING_2"/>
    <property type="match status" value="1"/>
</dbReference>
<dbReference type="RefSeq" id="XP_043034248.1">
    <property type="nucleotide sequence ID" value="XM_043183762.1"/>
</dbReference>
<feature type="coiled-coil region" evidence="2">
    <location>
        <begin position="191"/>
        <end position="232"/>
    </location>
</feature>
<feature type="compositionally biased region" description="Low complexity" evidence="3">
    <location>
        <begin position="266"/>
        <end position="276"/>
    </location>
</feature>
<gene>
    <name evidence="5" type="ORF">BT62DRAFT_909790</name>
</gene>
<accession>A0A9P8ALZ3</accession>
<dbReference type="Gene3D" id="3.30.40.10">
    <property type="entry name" value="Zinc/RING finger domain, C3HC4 (zinc finger)"/>
    <property type="match status" value="1"/>
</dbReference>
<evidence type="ECO:0000259" key="4">
    <source>
        <dbReference type="PROSITE" id="PS50089"/>
    </source>
</evidence>
<dbReference type="GO" id="GO:0008270">
    <property type="term" value="F:zinc ion binding"/>
    <property type="evidence" value="ECO:0007669"/>
    <property type="project" value="UniProtKB-KW"/>
</dbReference>
<protein>
    <recommendedName>
        <fullName evidence="4">RING-type domain-containing protein</fullName>
    </recommendedName>
</protein>
<proteinExistence type="predicted"/>
<evidence type="ECO:0000256" key="2">
    <source>
        <dbReference type="SAM" id="Coils"/>
    </source>
</evidence>
<feature type="domain" description="RING-type" evidence="4">
    <location>
        <begin position="10"/>
        <end position="56"/>
    </location>
</feature>
<dbReference type="Proteomes" id="UP000812287">
    <property type="component" value="Unassembled WGS sequence"/>
</dbReference>
<dbReference type="InterPro" id="IPR013083">
    <property type="entry name" value="Znf_RING/FYVE/PHD"/>
</dbReference>
<keyword evidence="1" id="KW-0862">Zinc</keyword>
<dbReference type="GeneID" id="66106059"/>
<evidence type="ECO:0000313" key="6">
    <source>
        <dbReference type="Proteomes" id="UP000812287"/>
    </source>
</evidence>
<keyword evidence="1" id="KW-0863">Zinc-finger</keyword>
<feature type="region of interest" description="Disordered" evidence="3">
    <location>
        <begin position="240"/>
        <end position="425"/>
    </location>
</feature>
<dbReference type="AlphaFoldDB" id="A0A9P8ALZ3"/>
<feature type="compositionally biased region" description="Polar residues" evidence="3">
    <location>
        <begin position="308"/>
        <end position="330"/>
    </location>
</feature>
<evidence type="ECO:0000256" key="3">
    <source>
        <dbReference type="SAM" id="MobiDB-lite"/>
    </source>
</evidence>
<evidence type="ECO:0000256" key="1">
    <source>
        <dbReference type="PROSITE-ProRule" id="PRU00175"/>
    </source>
</evidence>
<feature type="compositionally biased region" description="Polar residues" evidence="3">
    <location>
        <begin position="241"/>
        <end position="254"/>
    </location>
</feature>
<evidence type="ECO:0000313" key="5">
    <source>
        <dbReference type="EMBL" id="KAG7440748.1"/>
    </source>
</evidence>
<dbReference type="EMBL" id="MU250567">
    <property type="protein sequence ID" value="KAG7440748.1"/>
    <property type="molecule type" value="Genomic_DNA"/>
</dbReference>
<feature type="compositionally biased region" description="Basic and acidic residues" evidence="3">
    <location>
        <begin position="378"/>
        <end position="387"/>
    </location>
</feature>
<feature type="compositionally biased region" description="Low complexity" evidence="3">
    <location>
        <begin position="289"/>
        <end position="299"/>
    </location>
</feature>
<dbReference type="SUPFAM" id="SSF57850">
    <property type="entry name" value="RING/U-box"/>
    <property type="match status" value="1"/>
</dbReference>